<dbReference type="GO" id="GO:0003700">
    <property type="term" value="F:DNA-binding transcription factor activity"/>
    <property type="evidence" value="ECO:0007669"/>
    <property type="project" value="InterPro"/>
</dbReference>
<dbReference type="AlphaFoldDB" id="A0A1R7QET5"/>
<feature type="domain" description="HTH araC/xylS-type" evidence="4">
    <location>
        <begin position="264"/>
        <end position="360"/>
    </location>
</feature>
<proteinExistence type="predicted"/>
<keyword evidence="5" id="KW-0489">Methyltransferase</keyword>
<sequence length="364" mass="41456">MRYQKGLNDRYSGGQNGLMPKQSNYTVHTRQYIPSTILAGLLHYAEQQHWDYSAWFQHSGVNINQIQQAHGYVSFTQLCHVIQNALVSSQQPSLGLKIGSSEGLISMGILGFAMQSCKTVADALEIALRYHQVSGSVLNLNFTISGESVELEFIENITPTNLKIFFCEELLSSIMACFNAMLGDHQDIIQLELTYSPNTHLAEYQKIVSCPIHFNADRNVIRFKRSMLERPLKTYSPANYATAIQICERAQQEIDQLNGAQYAYLLEQLIDQHLPIRFDMQLASDYLQMSERHLRRSLLLEGISFQQIRQTVLERKAKQMLENNLSIGDISQALGFSEVREFRRAFKRWTGQAPSVYKNSTEGS</sequence>
<keyword evidence="5" id="KW-0808">Transferase</keyword>
<dbReference type="InterPro" id="IPR009057">
    <property type="entry name" value="Homeodomain-like_sf"/>
</dbReference>
<name>A0A1R7QET5_ACIJO</name>
<dbReference type="EC" id="2.1.1.-" evidence="5"/>
<gene>
    <name evidence="5" type="primary">adaA</name>
    <name evidence="5" type="ORF">ACNJC6_02374</name>
</gene>
<reference evidence="5 6" key="1">
    <citation type="submission" date="2017-02" db="EMBL/GenBank/DDBJ databases">
        <authorList>
            <person name="Peterson S.W."/>
        </authorList>
    </citation>
    <scope>NUCLEOTIDE SEQUENCE [LARGE SCALE GENOMIC DNA]</scope>
    <source>
        <strain evidence="5">C6</strain>
    </source>
</reference>
<dbReference type="Proteomes" id="UP000196240">
    <property type="component" value="Unassembled WGS sequence"/>
</dbReference>
<dbReference type="PANTHER" id="PTHR47894:SF1">
    <property type="entry name" value="HTH-TYPE TRANSCRIPTIONAL REGULATOR VQSM"/>
    <property type="match status" value="1"/>
</dbReference>
<dbReference type="Gene3D" id="1.10.10.60">
    <property type="entry name" value="Homeodomain-like"/>
    <property type="match status" value="1"/>
</dbReference>
<dbReference type="PANTHER" id="PTHR47894">
    <property type="entry name" value="HTH-TYPE TRANSCRIPTIONAL REGULATOR GADX"/>
    <property type="match status" value="1"/>
</dbReference>
<evidence type="ECO:0000256" key="3">
    <source>
        <dbReference type="ARBA" id="ARBA00023163"/>
    </source>
</evidence>
<dbReference type="Pfam" id="PF12833">
    <property type="entry name" value="HTH_18"/>
    <property type="match status" value="1"/>
</dbReference>
<evidence type="ECO:0000313" key="6">
    <source>
        <dbReference type="Proteomes" id="UP000196240"/>
    </source>
</evidence>
<dbReference type="EMBL" id="FUUY01000007">
    <property type="protein sequence ID" value="SJX22721.1"/>
    <property type="molecule type" value="Genomic_DNA"/>
</dbReference>
<dbReference type="SMART" id="SM00342">
    <property type="entry name" value="HTH_ARAC"/>
    <property type="match status" value="1"/>
</dbReference>
<dbReference type="Pfam" id="PF12625">
    <property type="entry name" value="Arabinose_bd"/>
    <property type="match status" value="1"/>
</dbReference>
<evidence type="ECO:0000259" key="4">
    <source>
        <dbReference type="PROSITE" id="PS01124"/>
    </source>
</evidence>
<dbReference type="InterPro" id="IPR018060">
    <property type="entry name" value="HTH_AraC"/>
</dbReference>
<protein>
    <submittedName>
        <fullName evidence="5">Bifunctional transcriptional activator/DNA repair enzyme AdaA</fullName>
        <ecNumber evidence="5">2.1.1.-</ecNumber>
    </submittedName>
</protein>
<keyword evidence="3" id="KW-0804">Transcription</keyword>
<keyword evidence="1" id="KW-0805">Transcription regulation</keyword>
<dbReference type="SUPFAM" id="SSF46689">
    <property type="entry name" value="Homeodomain-like"/>
    <property type="match status" value="1"/>
</dbReference>
<dbReference type="GO" id="GO:0000976">
    <property type="term" value="F:transcription cis-regulatory region binding"/>
    <property type="evidence" value="ECO:0007669"/>
    <property type="project" value="TreeGrafter"/>
</dbReference>
<dbReference type="GO" id="GO:0008168">
    <property type="term" value="F:methyltransferase activity"/>
    <property type="evidence" value="ECO:0007669"/>
    <property type="project" value="UniProtKB-KW"/>
</dbReference>
<dbReference type="GO" id="GO:0005829">
    <property type="term" value="C:cytosol"/>
    <property type="evidence" value="ECO:0007669"/>
    <property type="project" value="TreeGrafter"/>
</dbReference>
<keyword evidence="2" id="KW-0238">DNA-binding</keyword>
<organism evidence="5 6">
    <name type="scientific">Acinetobacter johnsonii</name>
    <dbReference type="NCBI Taxonomy" id="40214"/>
    <lineage>
        <taxon>Bacteria</taxon>
        <taxon>Pseudomonadati</taxon>
        <taxon>Pseudomonadota</taxon>
        <taxon>Gammaproteobacteria</taxon>
        <taxon>Moraxellales</taxon>
        <taxon>Moraxellaceae</taxon>
        <taxon>Acinetobacter</taxon>
    </lineage>
</organism>
<evidence type="ECO:0000256" key="2">
    <source>
        <dbReference type="ARBA" id="ARBA00023125"/>
    </source>
</evidence>
<dbReference type="GO" id="GO:0032259">
    <property type="term" value="P:methylation"/>
    <property type="evidence" value="ECO:0007669"/>
    <property type="project" value="UniProtKB-KW"/>
</dbReference>
<dbReference type="PROSITE" id="PS01124">
    <property type="entry name" value="HTH_ARAC_FAMILY_2"/>
    <property type="match status" value="1"/>
</dbReference>
<evidence type="ECO:0000313" key="5">
    <source>
        <dbReference type="EMBL" id="SJX22721.1"/>
    </source>
</evidence>
<accession>A0A1R7QET5</accession>
<evidence type="ECO:0000256" key="1">
    <source>
        <dbReference type="ARBA" id="ARBA00023015"/>
    </source>
</evidence>
<dbReference type="InterPro" id="IPR032687">
    <property type="entry name" value="AraC-type_N"/>
</dbReference>
<dbReference type="RefSeq" id="WP_087013346.1">
    <property type="nucleotide sequence ID" value="NZ_FUUY01000007.1"/>
</dbReference>